<dbReference type="Pfam" id="PF09394">
    <property type="entry name" value="Inhibitor_I42"/>
    <property type="match status" value="1"/>
</dbReference>
<keyword evidence="1 6" id="KW-0646">Protease inhibitor</keyword>
<evidence type="ECO:0000259" key="5">
    <source>
        <dbReference type="Pfam" id="PF09394"/>
    </source>
</evidence>
<dbReference type="Proteomes" id="UP000721954">
    <property type="component" value="Unassembled WGS sequence"/>
</dbReference>
<name>A0ABS3XT23_9ACTN</name>
<gene>
    <name evidence="6" type="ORF">JW613_09080</name>
</gene>
<proteinExistence type="predicted"/>
<evidence type="ECO:0000256" key="4">
    <source>
        <dbReference type="SAM" id="SignalP"/>
    </source>
</evidence>
<dbReference type="SUPFAM" id="SSF141066">
    <property type="entry name" value="ICP-like"/>
    <property type="match status" value="1"/>
</dbReference>
<reference evidence="6 7" key="1">
    <citation type="submission" date="2021-02" db="EMBL/GenBank/DDBJ databases">
        <title>Streptomyces spirodelae sp. nov., isolated from duckweed.</title>
        <authorList>
            <person name="Saimee Y."/>
            <person name="Duangmal K."/>
        </authorList>
    </citation>
    <scope>NUCLEOTIDE SEQUENCE [LARGE SCALE GENOMIC DNA]</scope>
    <source>
        <strain evidence="6 7">DSM 42105</strain>
    </source>
</reference>
<feature type="signal peptide" evidence="4">
    <location>
        <begin position="1"/>
        <end position="26"/>
    </location>
</feature>
<dbReference type="EMBL" id="JAFFZM010000004">
    <property type="protein sequence ID" value="MBO8198458.1"/>
    <property type="molecule type" value="Genomic_DNA"/>
</dbReference>
<accession>A0ABS3XT23</accession>
<keyword evidence="7" id="KW-1185">Reference proteome</keyword>
<dbReference type="GeneID" id="96258758"/>
<dbReference type="InterPro" id="IPR036331">
    <property type="entry name" value="Chagasin-like_sf"/>
</dbReference>
<dbReference type="GO" id="GO:0030414">
    <property type="term" value="F:peptidase inhibitor activity"/>
    <property type="evidence" value="ECO:0007669"/>
    <property type="project" value="UniProtKB-KW"/>
</dbReference>
<evidence type="ECO:0000256" key="1">
    <source>
        <dbReference type="ARBA" id="ARBA00022690"/>
    </source>
</evidence>
<dbReference type="InterPro" id="IPR018990">
    <property type="entry name" value="Prot_inh_I42_chagasin"/>
</dbReference>
<keyword evidence="2" id="KW-0789">Thiol protease inhibitor</keyword>
<evidence type="ECO:0000313" key="6">
    <source>
        <dbReference type="EMBL" id="MBO8198458.1"/>
    </source>
</evidence>
<evidence type="ECO:0000256" key="2">
    <source>
        <dbReference type="ARBA" id="ARBA00022704"/>
    </source>
</evidence>
<evidence type="ECO:0000313" key="7">
    <source>
        <dbReference type="Proteomes" id="UP000721954"/>
    </source>
</evidence>
<dbReference type="RefSeq" id="WP_209210186.1">
    <property type="nucleotide sequence ID" value="NZ_JAFFZM010000004.1"/>
</dbReference>
<feature type="domain" description="Proteinase inhibitor I42 chagasin" evidence="5">
    <location>
        <begin position="77"/>
        <end position="146"/>
    </location>
</feature>
<dbReference type="PROSITE" id="PS51257">
    <property type="entry name" value="PROKAR_LIPOPROTEIN"/>
    <property type="match status" value="1"/>
</dbReference>
<feature type="region of interest" description="Disordered" evidence="3">
    <location>
        <begin position="26"/>
        <end position="67"/>
    </location>
</feature>
<organism evidence="6 7">
    <name type="scientific">Streptomyces smyrnaeus</name>
    <dbReference type="NCBI Taxonomy" id="1387713"/>
    <lineage>
        <taxon>Bacteria</taxon>
        <taxon>Bacillati</taxon>
        <taxon>Actinomycetota</taxon>
        <taxon>Actinomycetes</taxon>
        <taxon>Kitasatosporales</taxon>
        <taxon>Streptomycetaceae</taxon>
        <taxon>Streptomyces</taxon>
    </lineage>
</organism>
<evidence type="ECO:0000256" key="3">
    <source>
        <dbReference type="SAM" id="MobiDB-lite"/>
    </source>
</evidence>
<comment type="caution">
    <text evidence="6">The sequence shown here is derived from an EMBL/GenBank/DDBJ whole genome shotgun (WGS) entry which is preliminary data.</text>
</comment>
<protein>
    <submittedName>
        <fullName evidence="6">Protease inhibitor I42 family protein</fullName>
    </submittedName>
</protein>
<sequence>MTPTPARRTGPAAVAVALLLALTACGGTDDSDADGGDGGPPTPSPTPAASGPASASSPTPSPTPETVFDAKHTDVEVAPGETFSLKIRINPGAGYDWELADPQPDSAVVVKTGQREEADSPERMGSHGYLFLDYRAKSEGSTEVHVRRNCFACGGEEEKAAKAGKKGPETVFHITVKE</sequence>
<feature type="compositionally biased region" description="Low complexity" evidence="3">
    <location>
        <begin position="47"/>
        <end position="58"/>
    </location>
</feature>
<feature type="chain" id="PRO_5046503158" evidence="4">
    <location>
        <begin position="27"/>
        <end position="178"/>
    </location>
</feature>
<keyword evidence="4" id="KW-0732">Signal</keyword>
<dbReference type="Gene3D" id="2.60.40.2020">
    <property type="match status" value="1"/>
</dbReference>